<organism evidence="1">
    <name type="scientific">viral metagenome</name>
    <dbReference type="NCBI Taxonomy" id="1070528"/>
    <lineage>
        <taxon>unclassified sequences</taxon>
        <taxon>metagenomes</taxon>
        <taxon>organismal metagenomes</taxon>
    </lineage>
</organism>
<name>A0A6C0IQE5_9ZZZZ</name>
<reference evidence="1" key="1">
    <citation type="journal article" date="2020" name="Nature">
        <title>Giant virus diversity and host interactions through global metagenomics.</title>
        <authorList>
            <person name="Schulz F."/>
            <person name="Roux S."/>
            <person name="Paez-Espino D."/>
            <person name="Jungbluth S."/>
            <person name="Walsh D.A."/>
            <person name="Denef V.J."/>
            <person name="McMahon K.D."/>
            <person name="Konstantinidis K.T."/>
            <person name="Eloe-Fadrosh E.A."/>
            <person name="Kyrpides N.C."/>
            <person name="Woyke T."/>
        </authorList>
    </citation>
    <scope>NUCLEOTIDE SEQUENCE</scope>
    <source>
        <strain evidence="1">GVMAG-M-3300024261-8</strain>
    </source>
</reference>
<dbReference type="AlphaFoldDB" id="A0A6C0IQE5"/>
<protein>
    <submittedName>
        <fullName evidence="1">Uncharacterized protein</fullName>
    </submittedName>
</protein>
<proteinExistence type="predicted"/>
<dbReference type="EMBL" id="MN740240">
    <property type="protein sequence ID" value="QHT95454.1"/>
    <property type="molecule type" value="Genomic_DNA"/>
</dbReference>
<accession>A0A6C0IQE5</accession>
<evidence type="ECO:0000313" key="1">
    <source>
        <dbReference type="EMBL" id="QHT95454.1"/>
    </source>
</evidence>
<sequence length="50" mass="6410">MEQSYIRHFLKRDKKLVYAIQKQEEWRQKQIDTYYRTGRPLYFKDKKIIE</sequence>